<evidence type="ECO:0000256" key="1">
    <source>
        <dbReference type="SAM" id="SignalP"/>
    </source>
</evidence>
<dbReference type="InterPro" id="IPR025631">
    <property type="entry name" value="Porin_10"/>
</dbReference>
<protein>
    <recommendedName>
        <fullName evidence="4">Porin</fullName>
    </recommendedName>
</protein>
<reference evidence="2" key="2">
    <citation type="submission" date="2020-09" db="EMBL/GenBank/DDBJ databases">
        <authorList>
            <person name="Sun Q."/>
            <person name="Zhou Y."/>
        </authorList>
    </citation>
    <scope>NUCLEOTIDE SEQUENCE</scope>
    <source>
        <strain evidence="2">CGMCC 1.12924</strain>
    </source>
</reference>
<gene>
    <name evidence="2" type="ORF">GCM10011312_08700</name>
</gene>
<sequence>MKKTLVFLLLFLSTTVLFSQDRDQPFIQQQTDPTNMGNDGRPNMADTNVNFEGEKPSISEYKIISHERDTTFVDTTLSIYKAYKFNYLRQDDYELMPFANVGQPYNTLAYNFNDIRLKPRLGARARHFNYMEIKDIDYFHVPTPLTELYFKTAFEQGQQLDAFFTINTSEQFNFSVAYKGLRSLGNYQNSLTSTGNFRFTTNYRTKNYRYNLRVHIVFQDLLNNENGGLKPDFIPFFMNDEADFNDRGRLEVNFEDAENILKGKRFHLEHDFTLIDYKDSLAYTSLKLGNLVSFEDKFYEYTQENPFEEFGPSYALQNLKDRVTLEEFYSRIFADFSNNLLGKLNVFIGYTDFNYGYDRVLFLNEETITNRILGNIVEAGASYQKEYRGFELFGKAALNIAGEFEGNYILGQASYELDEHNKAKATVHINSVAPNFNFQLYQSDYVNYNWQTNFKNIKTQHLQFDLESKMLFNTTVSYTGIDDYTYFSQTATDTTTTPFQYDGRVNYLKVEASRQIDFGNFSLNARVTYQNILDGQDVFKAPEILGRASIYYSNRFFKNALFLQTGFTGKYFTSYEMNAYDPVLGEFYVQNDQEFGDFPMLDFFVNAKISQTRIYIKWEHFNALFASQNNYFSAPGHPYRDWKIRFGLVWNFFM</sequence>
<keyword evidence="1" id="KW-0732">Signal</keyword>
<comment type="caution">
    <text evidence="2">The sequence shown here is derived from an EMBL/GenBank/DDBJ whole genome shotgun (WGS) entry which is preliminary data.</text>
</comment>
<dbReference type="EMBL" id="BMGK01000003">
    <property type="protein sequence ID" value="GGD86914.1"/>
    <property type="molecule type" value="Genomic_DNA"/>
</dbReference>
<feature type="chain" id="PRO_5035295455" description="Porin" evidence="1">
    <location>
        <begin position="20"/>
        <end position="654"/>
    </location>
</feature>
<dbReference type="Pfam" id="PF14121">
    <property type="entry name" value="Porin_10"/>
    <property type="match status" value="1"/>
</dbReference>
<dbReference type="RefSeq" id="WP_188439870.1">
    <property type="nucleotide sequence ID" value="NZ_BMGK01000003.1"/>
</dbReference>
<evidence type="ECO:0008006" key="4">
    <source>
        <dbReference type="Google" id="ProtNLM"/>
    </source>
</evidence>
<organism evidence="2 3">
    <name type="scientific">Planktosalinus lacus</name>
    <dbReference type="NCBI Taxonomy" id="1526573"/>
    <lineage>
        <taxon>Bacteria</taxon>
        <taxon>Pseudomonadati</taxon>
        <taxon>Bacteroidota</taxon>
        <taxon>Flavobacteriia</taxon>
        <taxon>Flavobacteriales</taxon>
        <taxon>Flavobacteriaceae</taxon>
        <taxon>Planktosalinus</taxon>
    </lineage>
</organism>
<dbReference type="AlphaFoldDB" id="A0A8J2V8G5"/>
<evidence type="ECO:0000313" key="3">
    <source>
        <dbReference type="Proteomes" id="UP000652231"/>
    </source>
</evidence>
<accession>A0A8J2V8G5</accession>
<proteinExistence type="predicted"/>
<keyword evidence="3" id="KW-1185">Reference proteome</keyword>
<name>A0A8J2V8G5_9FLAO</name>
<reference evidence="2" key="1">
    <citation type="journal article" date="2014" name="Int. J. Syst. Evol. Microbiol.">
        <title>Complete genome sequence of Corynebacterium casei LMG S-19264T (=DSM 44701T), isolated from a smear-ripened cheese.</title>
        <authorList>
            <consortium name="US DOE Joint Genome Institute (JGI-PGF)"/>
            <person name="Walter F."/>
            <person name="Albersmeier A."/>
            <person name="Kalinowski J."/>
            <person name="Ruckert C."/>
        </authorList>
    </citation>
    <scope>NUCLEOTIDE SEQUENCE</scope>
    <source>
        <strain evidence="2">CGMCC 1.12924</strain>
    </source>
</reference>
<feature type="signal peptide" evidence="1">
    <location>
        <begin position="1"/>
        <end position="19"/>
    </location>
</feature>
<dbReference type="Proteomes" id="UP000652231">
    <property type="component" value="Unassembled WGS sequence"/>
</dbReference>
<evidence type="ECO:0000313" key="2">
    <source>
        <dbReference type="EMBL" id="GGD86914.1"/>
    </source>
</evidence>